<sequence length="167" mass="17870">MAPVTYNPQRNAVTIGDQMPFTAELAAIFVRCMRLSPGGRRNGRVQAGPAQIQHARPAQFGQQDMMQTMPHAGGLPVAQTPPAGHAAAIAQFQRQIFPRDAGLQDVDDAFEGLLITDARSPSLGEGFTGGIRVSMRFHSAARILCDVPCGRLCHHCTGFQGGFASRS</sequence>
<accession>A0A109HJS9</accession>
<dbReference type="EMBL" id="LNTA01000144">
    <property type="protein sequence ID" value="KWV13441.1"/>
    <property type="molecule type" value="Genomic_DNA"/>
</dbReference>
<comment type="caution">
    <text evidence="1">The sequence shown here is derived from an EMBL/GenBank/DDBJ whole genome shotgun (WGS) entry which is preliminary data.</text>
</comment>
<evidence type="ECO:0000313" key="1">
    <source>
        <dbReference type="EMBL" id="KWV13441.1"/>
    </source>
</evidence>
<reference evidence="1 2" key="1">
    <citation type="submission" date="2015-11" db="EMBL/GenBank/DDBJ databases">
        <title>Long Read and Single Molecule DNA Sequencing Simplifies Genome Assembly and TAL Effector Gene Analysis of Xanthomonas translucens.</title>
        <authorList>
            <person name="Peng Z."/>
            <person name="Hu Y."/>
            <person name="Xie J."/>
            <person name="Potnis N."/>
            <person name="Akhunova A."/>
            <person name="Jones J."/>
            <person name="Liu Z."/>
            <person name="White F."/>
            <person name="Liu S."/>
        </authorList>
    </citation>
    <scope>NUCLEOTIDE SEQUENCE [LARGE SCALE GENOMIC DNA]</scope>
    <source>
        <strain evidence="1 2">B1</strain>
    </source>
</reference>
<dbReference type="AlphaFoldDB" id="A0A109HJS9"/>
<name>A0A109HJS9_XANCT</name>
<protein>
    <submittedName>
        <fullName evidence="1">Uncharacterized protein</fullName>
    </submittedName>
</protein>
<dbReference type="Proteomes" id="UP000055854">
    <property type="component" value="Unassembled WGS sequence"/>
</dbReference>
<proteinExistence type="predicted"/>
<organism evidence="1 2">
    <name type="scientific">Xanthomonas campestris pv. translucens</name>
    <dbReference type="NCBI Taxonomy" id="343"/>
    <lineage>
        <taxon>Bacteria</taxon>
        <taxon>Pseudomonadati</taxon>
        <taxon>Pseudomonadota</taxon>
        <taxon>Gammaproteobacteria</taxon>
        <taxon>Lysobacterales</taxon>
        <taxon>Lysobacteraceae</taxon>
        <taxon>Xanthomonas</taxon>
        <taxon>Xanthomonas translucens group</taxon>
    </lineage>
</organism>
<gene>
    <name evidence="1" type="ORF">ATB53_04360</name>
</gene>
<evidence type="ECO:0000313" key="2">
    <source>
        <dbReference type="Proteomes" id="UP000055854"/>
    </source>
</evidence>